<dbReference type="InterPro" id="IPR052087">
    <property type="entry name" value="RRP12"/>
</dbReference>
<dbReference type="STRING" id="741276.A0A2S5BGD8"/>
<evidence type="ECO:0000259" key="5">
    <source>
        <dbReference type="Pfam" id="PF08161"/>
    </source>
</evidence>
<evidence type="ECO:0000256" key="1">
    <source>
        <dbReference type="ARBA" id="ARBA00004123"/>
    </source>
</evidence>
<keyword evidence="3" id="KW-0539">Nucleus</keyword>
<evidence type="ECO:0000256" key="4">
    <source>
        <dbReference type="SAM" id="MobiDB-lite"/>
    </source>
</evidence>
<keyword evidence="8" id="KW-1185">Reference proteome</keyword>
<dbReference type="Pfam" id="PF08161">
    <property type="entry name" value="RRP12_HEAT"/>
    <property type="match status" value="1"/>
</dbReference>
<dbReference type="Gene3D" id="1.25.10.10">
    <property type="entry name" value="Leucine-rich Repeat Variant"/>
    <property type="match status" value="1"/>
</dbReference>
<sequence>MAMQATLDKVRSQLNAQVDATKRAAQLLVAVEETLGDDQRHEQAYWAALTQTLTQLAQDPDAAKPQHEKRKLLEATLYLTALIAPHLDPVTLRQGDHRTALPSLLQSFATQAPTLKSLIAIAEATLSSLSATTLEKDREGARAVYATILSLSADARPKVRRRAQEAVAAILSSPPPPASIHPYAIESAEWICSKLDEALRAAKRGGKQAATTTTATENSPDESRAIALLTFIKNLGPTWPQACTATLLPLLLSTLTLSSQHLTLAALTLLSHLFSASHAETSLSDDHVKQTLEALIEARPKVAEGTEHGEKLLAGWVEGVGEGMVALARTDRTLAATEVPQRFADCLAILPSARTPALRLAVEQAASLMIQHCITDDMIRAGERDLITQVEKATTSPRFAGQSQPHVLALAKALFLRYRTRLDGQIAAATQLSKLLVLVTKAREDSRFEWKKEADSVLDAAIKVLGPETVLEHIPLNLGPDANPSKARAWLLPLLKPGITNTRLGHFRETFVPLSAHFFSKAEDAKAGNRAMEAKVWETLVGQTWALLPGYCEYPTDLVEAFDAEFVSLLANVVYTQATLRPAVFKSLQTLLSTTLSLANSTSPPELLAEQFSLTPQDGQRSLDHLRSLAQTILSVAFNVYGKTSRGEGGFVLETVGSWVAILPGEELVGTYERIEALVVQALDSYSAPASKDDPTLPPSHALLDIMISLVPHSEPVSRRLFDFAMQDKVLQSNDQAVQKKAYRILARLCDERGREVLQGREGSVIEKVVDGAPKVANGAKRDRVSLLAGFVPLIPDDQLHVLPSLIPEAVLSTKESNGVTREAAYDLLVSMGQKLASGGRVKRHLIKGMEDAMNEDEVEATAEEYITMLSAGLAATSPHMIAATIGALGRLTWEFRATLKDEYQTELLETIVVFLGSANREIVKASLGFVKVAVVSFDPSLVTPSLPSLVPALVNWSHEHSNHFKVKIRHLLERMIRKYGYDAIERYVPEDDKKLVTSIRKRQNRLKKKKAAAMDAEGGSDDDEAPRPRAGQQSAYDQVLYGSDSDVSVDSDAEPQQQQPAGETKNRKSQARKNNRRDQDGAAYIQEGEDEVFDLLDDRMMSRISARPAAANTKERKPLDSHFKKDSSGRIRVEESDDSDNQDTAAAAADSARGRPAGMGAYVEAMEGEDGHTRDSKGRIRFNKTQGKRARGGDEDGDGEGDVPVTEGLKELEIKKRFKKQKKETVHVGNEFKAKRAGGDVKKDGMQPYAFVPLQQVAGKKSNQRGPKLGITGLKRAGGRK</sequence>
<feature type="domain" description="RRP12 N-terminal HEAT" evidence="6">
    <location>
        <begin position="43"/>
        <end position="280"/>
    </location>
</feature>
<dbReference type="InterPro" id="IPR016024">
    <property type="entry name" value="ARM-type_fold"/>
</dbReference>
<gene>
    <name evidence="7" type="ORF">BMF94_0914</name>
</gene>
<evidence type="ECO:0000313" key="7">
    <source>
        <dbReference type="EMBL" id="POY75834.1"/>
    </source>
</evidence>
<accession>A0A2S5BGD8</accession>
<evidence type="ECO:0000259" key="6">
    <source>
        <dbReference type="Pfam" id="PF25772"/>
    </source>
</evidence>
<feature type="domain" description="RRP12 HEAT" evidence="5">
    <location>
        <begin position="355"/>
        <end position="644"/>
    </location>
</feature>
<comment type="subcellular location">
    <subcellularLocation>
        <location evidence="1">Nucleus</location>
    </subcellularLocation>
</comment>
<dbReference type="SUPFAM" id="SSF48371">
    <property type="entry name" value="ARM repeat"/>
    <property type="match status" value="1"/>
</dbReference>
<feature type="region of interest" description="Disordered" evidence="4">
    <location>
        <begin position="1107"/>
        <end position="1207"/>
    </location>
</feature>
<evidence type="ECO:0000256" key="2">
    <source>
        <dbReference type="ARBA" id="ARBA00007690"/>
    </source>
</evidence>
<comment type="similarity">
    <text evidence="2">Belongs to the RRP12 family.</text>
</comment>
<dbReference type="PANTHER" id="PTHR48287:SF1">
    <property type="entry name" value="ARM REPEAT SUPERFAMILY PROTEIN"/>
    <property type="match status" value="1"/>
</dbReference>
<organism evidence="7 8">
    <name type="scientific">Rhodotorula taiwanensis</name>
    <dbReference type="NCBI Taxonomy" id="741276"/>
    <lineage>
        <taxon>Eukaryota</taxon>
        <taxon>Fungi</taxon>
        <taxon>Dikarya</taxon>
        <taxon>Basidiomycota</taxon>
        <taxon>Pucciniomycotina</taxon>
        <taxon>Microbotryomycetes</taxon>
        <taxon>Sporidiobolales</taxon>
        <taxon>Sporidiobolaceae</taxon>
        <taxon>Rhodotorula</taxon>
    </lineage>
</organism>
<dbReference type="OrthoDB" id="2192888at2759"/>
<feature type="region of interest" description="Disordered" evidence="4">
    <location>
        <begin position="1007"/>
        <end position="1087"/>
    </location>
</feature>
<feature type="compositionally biased region" description="Basic and acidic residues" evidence="4">
    <location>
        <begin position="1170"/>
        <end position="1179"/>
    </location>
</feature>
<protein>
    <submittedName>
        <fullName evidence="7">Uncharacterized protein</fullName>
    </submittedName>
</protein>
<dbReference type="InterPro" id="IPR012978">
    <property type="entry name" value="HEAT_RRP12"/>
</dbReference>
<dbReference type="InterPro" id="IPR011989">
    <property type="entry name" value="ARM-like"/>
</dbReference>
<feature type="region of interest" description="Disordered" evidence="4">
    <location>
        <begin position="1259"/>
        <end position="1282"/>
    </location>
</feature>
<dbReference type="GO" id="GO:0005634">
    <property type="term" value="C:nucleus"/>
    <property type="evidence" value="ECO:0007669"/>
    <property type="project" value="UniProtKB-SubCell"/>
</dbReference>
<dbReference type="InterPro" id="IPR057860">
    <property type="entry name" value="HEAT_RRP12_N"/>
</dbReference>
<name>A0A2S5BGD8_9BASI</name>
<dbReference type="Pfam" id="PF25772">
    <property type="entry name" value="HEAT_RRP12_N"/>
    <property type="match status" value="1"/>
</dbReference>
<dbReference type="EMBL" id="PJQD01000009">
    <property type="protein sequence ID" value="POY75834.1"/>
    <property type="molecule type" value="Genomic_DNA"/>
</dbReference>
<dbReference type="Proteomes" id="UP000237144">
    <property type="component" value="Unassembled WGS sequence"/>
</dbReference>
<feature type="compositionally biased region" description="Basic and acidic residues" evidence="4">
    <location>
        <begin position="1114"/>
        <end position="1135"/>
    </location>
</feature>
<comment type="caution">
    <text evidence="7">The sequence shown here is derived from an EMBL/GenBank/DDBJ whole genome shotgun (WGS) entry which is preliminary data.</text>
</comment>
<dbReference type="PANTHER" id="PTHR48287">
    <property type="entry name" value="ARM REPEAT SUPERFAMILY PROTEIN"/>
    <property type="match status" value="1"/>
</dbReference>
<feature type="compositionally biased region" description="Low complexity" evidence="4">
    <location>
        <begin position="1143"/>
        <end position="1152"/>
    </location>
</feature>
<proteinExistence type="inferred from homology"/>
<reference evidence="7 8" key="1">
    <citation type="journal article" date="2018" name="Front. Microbiol.">
        <title>Prospects for Fungal Bioremediation of Acidic Radioactive Waste Sites: Characterization and Genome Sequence of Rhodotorula taiwanensis MD1149.</title>
        <authorList>
            <person name="Tkavc R."/>
            <person name="Matrosova V.Y."/>
            <person name="Grichenko O.E."/>
            <person name="Gostincar C."/>
            <person name="Volpe R.P."/>
            <person name="Klimenkova P."/>
            <person name="Gaidamakova E.K."/>
            <person name="Zhou C.E."/>
            <person name="Stewart B.J."/>
            <person name="Lyman M.G."/>
            <person name="Malfatti S.A."/>
            <person name="Rubinfeld B."/>
            <person name="Courtot M."/>
            <person name="Singh J."/>
            <person name="Dalgard C.L."/>
            <person name="Hamilton T."/>
            <person name="Frey K.G."/>
            <person name="Gunde-Cimerman N."/>
            <person name="Dugan L."/>
            <person name="Daly M.J."/>
        </authorList>
    </citation>
    <scope>NUCLEOTIDE SEQUENCE [LARGE SCALE GENOMIC DNA]</scope>
    <source>
        <strain evidence="7 8">MD1149</strain>
    </source>
</reference>
<evidence type="ECO:0000256" key="3">
    <source>
        <dbReference type="ARBA" id="ARBA00023242"/>
    </source>
</evidence>
<feature type="compositionally biased region" description="Basic residues" evidence="4">
    <location>
        <begin position="1180"/>
        <end position="1191"/>
    </location>
</feature>
<evidence type="ECO:0000313" key="8">
    <source>
        <dbReference type="Proteomes" id="UP000237144"/>
    </source>
</evidence>